<feature type="transmembrane region" description="Helical" evidence="8">
    <location>
        <begin position="310"/>
        <end position="341"/>
    </location>
</feature>
<dbReference type="InterPro" id="IPR003445">
    <property type="entry name" value="Cat_transpt"/>
</dbReference>
<evidence type="ECO:0000313" key="9">
    <source>
        <dbReference type="EMBL" id="SDQ40141.1"/>
    </source>
</evidence>
<keyword evidence="2" id="KW-0813">Transport</keyword>
<feature type="transmembrane region" description="Helical" evidence="8">
    <location>
        <begin position="20"/>
        <end position="41"/>
    </location>
</feature>
<feature type="transmembrane region" description="Helical" evidence="8">
    <location>
        <begin position="130"/>
        <end position="155"/>
    </location>
</feature>
<keyword evidence="4 8" id="KW-0812">Transmembrane</keyword>
<dbReference type="PANTHER" id="PTHR32024">
    <property type="entry name" value="TRK SYSTEM POTASSIUM UPTAKE PROTEIN TRKG-RELATED"/>
    <property type="match status" value="1"/>
</dbReference>
<evidence type="ECO:0000256" key="5">
    <source>
        <dbReference type="ARBA" id="ARBA00022989"/>
    </source>
</evidence>
<dbReference type="OrthoDB" id="9810952at2"/>
<gene>
    <name evidence="9" type="ORF">SAMN04489765_0266</name>
</gene>
<keyword evidence="6" id="KW-0406">Ion transport</keyword>
<accession>A0A1H1AKY0</accession>
<dbReference type="Proteomes" id="UP000183053">
    <property type="component" value="Unassembled WGS sequence"/>
</dbReference>
<feature type="transmembrane region" description="Helical" evidence="8">
    <location>
        <begin position="243"/>
        <end position="263"/>
    </location>
</feature>
<dbReference type="EMBL" id="FNLF01000002">
    <property type="protein sequence ID" value="SDQ40141.1"/>
    <property type="molecule type" value="Genomic_DNA"/>
</dbReference>
<protein>
    <submittedName>
        <fullName evidence="9">Potassium uptake protein, TrkH family</fullName>
    </submittedName>
</protein>
<dbReference type="GO" id="GO:0005886">
    <property type="term" value="C:plasma membrane"/>
    <property type="evidence" value="ECO:0007669"/>
    <property type="project" value="UniProtKB-SubCell"/>
</dbReference>
<evidence type="ECO:0000256" key="3">
    <source>
        <dbReference type="ARBA" id="ARBA00022475"/>
    </source>
</evidence>
<evidence type="ECO:0000256" key="8">
    <source>
        <dbReference type="SAM" id="Phobius"/>
    </source>
</evidence>
<feature type="transmembrane region" description="Helical" evidence="8">
    <location>
        <begin position="362"/>
        <end position="383"/>
    </location>
</feature>
<name>A0A1H1AKY0_9ACTN</name>
<feature type="transmembrane region" description="Helical" evidence="8">
    <location>
        <begin position="79"/>
        <end position="104"/>
    </location>
</feature>
<dbReference type="PANTHER" id="PTHR32024:SF1">
    <property type="entry name" value="KTR SYSTEM POTASSIUM UPTAKE PROTEIN B"/>
    <property type="match status" value="1"/>
</dbReference>
<dbReference type="STRING" id="47312.SAMN04489765_0266"/>
<dbReference type="GO" id="GO:0030001">
    <property type="term" value="P:metal ion transport"/>
    <property type="evidence" value="ECO:0007669"/>
    <property type="project" value="UniProtKB-ARBA"/>
</dbReference>
<evidence type="ECO:0000256" key="1">
    <source>
        <dbReference type="ARBA" id="ARBA00004651"/>
    </source>
</evidence>
<dbReference type="GO" id="GO:0008324">
    <property type="term" value="F:monoatomic cation transmembrane transporter activity"/>
    <property type="evidence" value="ECO:0007669"/>
    <property type="project" value="InterPro"/>
</dbReference>
<comment type="subcellular location">
    <subcellularLocation>
        <location evidence="1">Cell membrane</location>
        <topology evidence="1">Multi-pass membrane protein</topology>
    </subcellularLocation>
</comment>
<feature type="transmembrane region" description="Helical" evidence="8">
    <location>
        <begin position="196"/>
        <end position="222"/>
    </location>
</feature>
<evidence type="ECO:0000313" key="10">
    <source>
        <dbReference type="Proteomes" id="UP000183053"/>
    </source>
</evidence>
<feature type="transmembrane region" description="Helical" evidence="8">
    <location>
        <begin position="414"/>
        <end position="440"/>
    </location>
</feature>
<proteinExistence type="predicted"/>
<evidence type="ECO:0000256" key="7">
    <source>
        <dbReference type="ARBA" id="ARBA00023136"/>
    </source>
</evidence>
<feature type="transmembrane region" description="Helical" evidence="8">
    <location>
        <begin position="164"/>
        <end position="184"/>
    </location>
</feature>
<feature type="transmembrane region" description="Helical" evidence="8">
    <location>
        <begin position="47"/>
        <end position="67"/>
    </location>
</feature>
<keyword evidence="3" id="KW-1003">Cell membrane</keyword>
<evidence type="ECO:0000256" key="4">
    <source>
        <dbReference type="ARBA" id="ARBA00022692"/>
    </source>
</evidence>
<dbReference type="AlphaFoldDB" id="A0A1H1AKY0"/>
<reference evidence="10" key="1">
    <citation type="submission" date="2016-10" db="EMBL/GenBank/DDBJ databases">
        <authorList>
            <person name="Varghese N."/>
            <person name="Submissions S."/>
        </authorList>
    </citation>
    <scope>NUCLEOTIDE SEQUENCE [LARGE SCALE GENOMIC DNA]</scope>
    <source>
        <strain evidence="10">DSM 44142</strain>
    </source>
</reference>
<dbReference type="Pfam" id="PF02386">
    <property type="entry name" value="TrkH"/>
    <property type="match status" value="1"/>
</dbReference>
<keyword evidence="10" id="KW-1185">Reference proteome</keyword>
<organism evidence="9 10">
    <name type="scientific">Tsukamurella pulmonis</name>
    <dbReference type="NCBI Taxonomy" id="47312"/>
    <lineage>
        <taxon>Bacteria</taxon>
        <taxon>Bacillati</taxon>
        <taxon>Actinomycetota</taxon>
        <taxon>Actinomycetes</taxon>
        <taxon>Mycobacteriales</taxon>
        <taxon>Tsukamurellaceae</taxon>
        <taxon>Tsukamurella</taxon>
    </lineage>
</organism>
<keyword evidence="5 8" id="KW-1133">Transmembrane helix</keyword>
<evidence type="ECO:0000256" key="2">
    <source>
        <dbReference type="ARBA" id="ARBA00022448"/>
    </source>
</evidence>
<sequence>MALTRRRSPARRESPTRLIAGGFAMVLLVGTGLLMTPLASVGGTVTAFVPALFTATSAVSVTGLAVVDTATHWSTFGQVVILALIQIGGLGVMALASLLGLIVAGRIGLRLQLVAQTETRTPTLAGGRTVVLRIISISLAVETAVAVALTLRFWLHYDNGLGRAAYLGIFHAVSAYNNAGFALFSDNLIGFSSDALILGPIALALVIGGLGLPVIVEVLRAIRRARADAGAPRRFTLHTRLTLITYAGLAVIGVVAIIATEWANPATLGPMDWWSKLVAGTFSGLSPRTAGFNAIDIGGMHTQSLLVTDVLMFIGGGSAGTAGGIKVTTFALLAFVIYSEVRGEPNVHALGRKIAPEVQRQAITVALMGVGAVMASTLALQYLTPFRLDDVLMESISAFATVGLSTGITPKLPAAAQLILVVLMFVGRIGPITLASALALRERSRRYDRPEERPIIG</sequence>
<dbReference type="RefSeq" id="WP_068563517.1">
    <property type="nucleotide sequence ID" value="NZ_FNLF01000002.1"/>
</dbReference>
<evidence type="ECO:0000256" key="6">
    <source>
        <dbReference type="ARBA" id="ARBA00023065"/>
    </source>
</evidence>
<keyword evidence="7 8" id="KW-0472">Membrane</keyword>